<dbReference type="CDD" id="cd00161">
    <property type="entry name" value="beta-trefoil_Ricin-like"/>
    <property type="match status" value="1"/>
</dbReference>
<dbReference type="OMA" id="KRIDNFF"/>
<dbReference type="AlphaFoldDB" id="A0A226ELF6"/>
<protein>
    <recommendedName>
        <fullName evidence="4">Ricin B lectin domain-containing protein</fullName>
    </recommendedName>
</protein>
<feature type="signal peptide" evidence="1">
    <location>
        <begin position="1"/>
        <end position="24"/>
    </location>
</feature>
<evidence type="ECO:0000313" key="3">
    <source>
        <dbReference type="Proteomes" id="UP000198287"/>
    </source>
</evidence>
<proteinExistence type="predicted"/>
<comment type="caution">
    <text evidence="2">The sequence shown here is derived from an EMBL/GenBank/DDBJ whole genome shotgun (WGS) entry which is preliminary data.</text>
</comment>
<feature type="chain" id="PRO_5011968546" description="Ricin B lectin domain-containing protein" evidence="1">
    <location>
        <begin position="25"/>
        <end position="229"/>
    </location>
</feature>
<organism evidence="2 3">
    <name type="scientific">Folsomia candida</name>
    <name type="common">Springtail</name>
    <dbReference type="NCBI Taxonomy" id="158441"/>
    <lineage>
        <taxon>Eukaryota</taxon>
        <taxon>Metazoa</taxon>
        <taxon>Ecdysozoa</taxon>
        <taxon>Arthropoda</taxon>
        <taxon>Hexapoda</taxon>
        <taxon>Collembola</taxon>
        <taxon>Entomobryomorpha</taxon>
        <taxon>Isotomoidea</taxon>
        <taxon>Isotomidae</taxon>
        <taxon>Proisotominae</taxon>
        <taxon>Folsomia</taxon>
    </lineage>
</organism>
<dbReference type="Proteomes" id="UP000198287">
    <property type="component" value="Unassembled WGS sequence"/>
</dbReference>
<dbReference type="EMBL" id="LNIX01000003">
    <property type="protein sequence ID" value="OXA58058.1"/>
    <property type="molecule type" value="Genomic_DNA"/>
</dbReference>
<dbReference type="Gene3D" id="2.80.10.50">
    <property type="match status" value="1"/>
</dbReference>
<gene>
    <name evidence="2" type="ORF">Fcan01_08246</name>
</gene>
<accession>A0A226ELF6</accession>
<dbReference type="SUPFAM" id="SSF50370">
    <property type="entry name" value="Ricin B-like lectins"/>
    <property type="match status" value="1"/>
</dbReference>
<dbReference type="OrthoDB" id="8263398at2759"/>
<name>A0A226ELF6_FOLCA</name>
<dbReference type="InterPro" id="IPR035992">
    <property type="entry name" value="Ricin_B-like_lectins"/>
</dbReference>
<evidence type="ECO:0000256" key="1">
    <source>
        <dbReference type="SAM" id="SignalP"/>
    </source>
</evidence>
<reference evidence="2 3" key="1">
    <citation type="submission" date="2015-12" db="EMBL/GenBank/DDBJ databases">
        <title>The genome of Folsomia candida.</title>
        <authorList>
            <person name="Faddeeva A."/>
            <person name="Derks M.F."/>
            <person name="Anvar Y."/>
            <person name="Smit S."/>
            <person name="Van Straalen N."/>
            <person name="Roelofs D."/>
        </authorList>
    </citation>
    <scope>NUCLEOTIDE SEQUENCE [LARGE SCALE GENOMIC DNA]</scope>
    <source>
        <strain evidence="2 3">VU population</strain>
        <tissue evidence="2">Whole body</tissue>
    </source>
</reference>
<evidence type="ECO:0000313" key="2">
    <source>
        <dbReference type="EMBL" id="OXA58058.1"/>
    </source>
</evidence>
<keyword evidence="1" id="KW-0732">Signal</keyword>
<keyword evidence="3" id="KW-1185">Reference proteome</keyword>
<sequence>MGTRVIKLLVHFTVLCILCSNSNAETDFEDGKFFIVSSVATGKAMTLSGGPTFPKGASVVTSAWIARDTQTWLALAESSKKEGRVIGGSKKFVLIPQQQSWNWKDFVSNGDVNITLETLPPNTMVLTLDSTAVNLTQEVYADESSQKWVVEDVGEGEVLIKNWGNQQCIRNFDHKNLNFLENIRKRIDNFFGVFRKKKPSPLGTLACASEDISERWTLEPAYVLNFKSG</sequence>
<evidence type="ECO:0008006" key="4">
    <source>
        <dbReference type="Google" id="ProtNLM"/>
    </source>
</evidence>